<evidence type="ECO:0000256" key="1">
    <source>
        <dbReference type="ARBA" id="ARBA00008361"/>
    </source>
</evidence>
<organism evidence="5 6">
    <name type="scientific">Cinnamomum micranthum f. kanehirae</name>
    <dbReference type="NCBI Taxonomy" id="337451"/>
    <lineage>
        <taxon>Eukaryota</taxon>
        <taxon>Viridiplantae</taxon>
        <taxon>Streptophyta</taxon>
        <taxon>Embryophyta</taxon>
        <taxon>Tracheophyta</taxon>
        <taxon>Spermatophyta</taxon>
        <taxon>Magnoliopsida</taxon>
        <taxon>Magnoliidae</taxon>
        <taxon>Laurales</taxon>
        <taxon>Lauraceae</taxon>
        <taxon>Cinnamomum</taxon>
    </lineage>
</organism>
<dbReference type="SUPFAM" id="SSF53335">
    <property type="entry name" value="S-adenosyl-L-methionine-dependent methyltransferases"/>
    <property type="match status" value="1"/>
</dbReference>
<comment type="caution">
    <text evidence="5">The sequence shown here is derived from an EMBL/GenBank/DDBJ whole genome shotgun (WGS) entry which is preliminary data.</text>
</comment>
<evidence type="ECO:0000313" key="5">
    <source>
        <dbReference type="EMBL" id="RWR93787.1"/>
    </source>
</evidence>
<dbReference type="GO" id="GO:0032259">
    <property type="term" value="P:methylation"/>
    <property type="evidence" value="ECO:0007669"/>
    <property type="project" value="UniProtKB-KW"/>
</dbReference>
<keyword evidence="6" id="KW-1185">Reference proteome</keyword>
<dbReference type="Pfam" id="PF13649">
    <property type="entry name" value="Methyltransf_25"/>
    <property type="match status" value="1"/>
</dbReference>
<dbReference type="PANTHER" id="PTHR12176:SF66">
    <property type="entry name" value="S-ADENOSYL-L-METHIONINE-DEPENDENT METHYLTRANSFERASES SUPERFAMILY PROTEIN"/>
    <property type="match status" value="1"/>
</dbReference>
<dbReference type="EMBL" id="QPKB01000010">
    <property type="protein sequence ID" value="RWR93787.1"/>
    <property type="molecule type" value="Genomic_DNA"/>
</dbReference>
<keyword evidence="2 5" id="KW-0489">Methyltransferase</keyword>
<dbReference type="InterPro" id="IPR041698">
    <property type="entry name" value="Methyltransf_25"/>
</dbReference>
<protein>
    <submittedName>
        <fullName evidence="5">Methyltransferase-like protein 13 isoform X1</fullName>
    </submittedName>
</protein>
<comment type="similarity">
    <text evidence="1">Belongs to the methyltransferase superfamily.</text>
</comment>
<dbReference type="CDD" id="cd02440">
    <property type="entry name" value="AdoMet_MTases"/>
    <property type="match status" value="1"/>
</dbReference>
<dbReference type="PANTHER" id="PTHR12176">
    <property type="entry name" value="SAM-DEPENDENT METHYLTRANSFERASE SUPERFAMILY PROTEIN"/>
    <property type="match status" value="1"/>
</dbReference>
<gene>
    <name evidence="5" type="ORF">CKAN_02306200</name>
</gene>
<feature type="domain" description="Methyltransferase" evidence="4">
    <location>
        <begin position="89"/>
        <end position="157"/>
    </location>
</feature>
<dbReference type="OrthoDB" id="411785at2759"/>
<evidence type="ECO:0000256" key="3">
    <source>
        <dbReference type="ARBA" id="ARBA00022679"/>
    </source>
</evidence>
<dbReference type="InterPro" id="IPR029063">
    <property type="entry name" value="SAM-dependent_MTases_sf"/>
</dbReference>
<proteinExistence type="inferred from homology"/>
<dbReference type="InterPro" id="IPR051419">
    <property type="entry name" value="Lys/N-term_MeTrsfase_sf"/>
</dbReference>
<name>A0A3S3NF22_9MAGN</name>
<dbReference type="AlphaFoldDB" id="A0A3S3NF22"/>
<evidence type="ECO:0000256" key="2">
    <source>
        <dbReference type="ARBA" id="ARBA00022603"/>
    </source>
</evidence>
<evidence type="ECO:0000259" key="4">
    <source>
        <dbReference type="Pfam" id="PF13649"/>
    </source>
</evidence>
<accession>A0A3S3NF22</accession>
<dbReference type="Proteomes" id="UP000283530">
    <property type="component" value="Unassembled WGS sequence"/>
</dbReference>
<reference evidence="5 6" key="1">
    <citation type="journal article" date="2019" name="Nat. Plants">
        <title>Stout camphor tree genome fills gaps in understanding of flowering plant genome evolution.</title>
        <authorList>
            <person name="Chaw S.M."/>
            <person name="Liu Y.C."/>
            <person name="Wu Y.W."/>
            <person name="Wang H.Y."/>
            <person name="Lin C.I."/>
            <person name="Wu C.S."/>
            <person name="Ke H.M."/>
            <person name="Chang L.Y."/>
            <person name="Hsu C.Y."/>
            <person name="Yang H.T."/>
            <person name="Sudianto E."/>
            <person name="Hsu M.H."/>
            <person name="Wu K.P."/>
            <person name="Wang L.N."/>
            <person name="Leebens-Mack J.H."/>
            <person name="Tsai I.J."/>
        </authorList>
    </citation>
    <scope>NUCLEOTIDE SEQUENCE [LARGE SCALE GENOMIC DNA]</scope>
    <source>
        <strain evidence="6">cv. Chaw 1501</strain>
        <tissue evidence="5">Young leaves</tissue>
    </source>
</reference>
<sequence length="309" mass="34498">MGECEEDGGRGAAAEEEEERAEAIGGGIMRKKVAINAFRDVSSCKTYNYSDALYWDARYISEAGSFDWYQRYPDLRPFVRRYIPTSSTVLMVGCGNAVMSEDMVKDGYEDIMNIDISPVAIDMMRKKYENIPQLKYMQMDVRDMSFFPDESFDSVIDKADASLLPLLNSNKMIKLIFNTGTLDSLMCGTAAPISVSQMLGEVSRLLKPGGVYMLITYGDPTVRIPHLNRQGYGWKIILHIISRPGFHRPGGSSSSSDSYMDPVPFTEKGHLPPDFVLEDPDSHFIYVCKKMDGLVGLDIATANDINIVV</sequence>
<dbReference type="Gene3D" id="3.40.50.150">
    <property type="entry name" value="Vaccinia Virus protein VP39"/>
    <property type="match status" value="1"/>
</dbReference>
<dbReference type="GO" id="GO:0008168">
    <property type="term" value="F:methyltransferase activity"/>
    <property type="evidence" value="ECO:0007669"/>
    <property type="project" value="UniProtKB-KW"/>
</dbReference>
<evidence type="ECO:0000313" key="6">
    <source>
        <dbReference type="Proteomes" id="UP000283530"/>
    </source>
</evidence>
<keyword evidence="3 5" id="KW-0808">Transferase</keyword>